<proteinExistence type="predicted"/>
<organism evidence="1 2">
    <name type="scientific">Linum trigynum</name>
    <dbReference type="NCBI Taxonomy" id="586398"/>
    <lineage>
        <taxon>Eukaryota</taxon>
        <taxon>Viridiplantae</taxon>
        <taxon>Streptophyta</taxon>
        <taxon>Embryophyta</taxon>
        <taxon>Tracheophyta</taxon>
        <taxon>Spermatophyta</taxon>
        <taxon>Magnoliopsida</taxon>
        <taxon>eudicotyledons</taxon>
        <taxon>Gunneridae</taxon>
        <taxon>Pentapetalae</taxon>
        <taxon>rosids</taxon>
        <taxon>fabids</taxon>
        <taxon>Malpighiales</taxon>
        <taxon>Linaceae</taxon>
        <taxon>Linum</taxon>
    </lineage>
</organism>
<accession>A0AAV2GIC9</accession>
<dbReference type="Proteomes" id="UP001497516">
    <property type="component" value="Chromosome 9"/>
</dbReference>
<sequence>MKFLSYCSDGDGLMNQCGMILLAKGVQFADIDDPMVVELLVLREAILWCMENGLYGDEVGRGCQSDH</sequence>
<dbReference type="EMBL" id="OZ034822">
    <property type="protein sequence ID" value="CAL1409912.1"/>
    <property type="molecule type" value="Genomic_DNA"/>
</dbReference>
<reference evidence="1 2" key="1">
    <citation type="submission" date="2024-04" db="EMBL/GenBank/DDBJ databases">
        <authorList>
            <person name="Fracassetti M."/>
        </authorList>
    </citation>
    <scope>NUCLEOTIDE SEQUENCE [LARGE SCALE GENOMIC DNA]</scope>
</reference>
<name>A0AAV2GIC9_9ROSI</name>
<gene>
    <name evidence="1" type="ORF">LTRI10_LOCUS49371</name>
</gene>
<keyword evidence="2" id="KW-1185">Reference proteome</keyword>
<dbReference type="AlphaFoldDB" id="A0AAV2GIC9"/>
<evidence type="ECO:0000313" key="2">
    <source>
        <dbReference type="Proteomes" id="UP001497516"/>
    </source>
</evidence>
<evidence type="ECO:0000313" key="1">
    <source>
        <dbReference type="EMBL" id="CAL1409912.1"/>
    </source>
</evidence>
<protein>
    <submittedName>
        <fullName evidence="1">Uncharacterized protein</fullName>
    </submittedName>
</protein>